<protein>
    <submittedName>
        <fullName evidence="1">Uncharacterized protein</fullName>
    </submittedName>
</protein>
<evidence type="ECO:0000313" key="2">
    <source>
        <dbReference type="Proteomes" id="UP000240042"/>
    </source>
</evidence>
<dbReference type="AlphaFoldDB" id="A0A1I1F886"/>
<evidence type="ECO:0000313" key="1">
    <source>
        <dbReference type="EMBL" id="SFB95162.1"/>
    </source>
</evidence>
<keyword evidence="2" id="KW-1185">Reference proteome</keyword>
<dbReference type="EMBL" id="FOKY01000027">
    <property type="protein sequence ID" value="SFB95162.1"/>
    <property type="molecule type" value="Genomic_DNA"/>
</dbReference>
<organism evidence="1 2">
    <name type="scientific">Brevinema andersonii</name>
    <dbReference type="NCBI Taxonomy" id="34097"/>
    <lineage>
        <taxon>Bacteria</taxon>
        <taxon>Pseudomonadati</taxon>
        <taxon>Spirochaetota</taxon>
        <taxon>Spirochaetia</taxon>
        <taxon>Brevinematales</taxon>
        <taxon>Brevinemataceae</taxon>
        <taxon>Brevinema</taxon>
    </lineage>
</organism>
<dbReference type="RefSeq" id="WP_092320078.1">
    <property type="nucleotide sequence ID" value="NZ_FOKY01000027.1"/>
</dbReference>
<reference evidence="2" key="1">
    <citation type="submission" date="2016-10" db="EMBL/GenBank/DDBJ databases">
        <authorList>
            <person name="Varghese N."/>
            <person name="Submissions S."/>
        </authorList>
    </citation>
    <scope>NUCLEOTIDE SEQUENCE [LARGE SCALE GENOMIC DNA]</scope>
    <source>
        <strain evidence="2">ATCC 43811</strain>
    </source>
</reference>
<name>A0A1I1F886_BREAD</name>
<gene>
    <name evidence="1" type="ORF">SAMN02745150_01420</name>
</gene>
<dbReference type="Proteomes" id="UP000240042">
    <property type="component" value="Unassembled WGS sequence"/>
</dbReference>
<proteinExistence type="predicted"/>
<accession>A0A1I1F886</accession>
<dbReference type="Gene3D" id="3.90.1480.10">
    <property type="entry name" value="Alpha-2,3-sialyltransferase"/>
    <property type="match status" value="1"/>
</dbReference>
<sequence>MSEIELQLGFTEHHQMSFEQSIFNSIKEISDEYLYSIVYNSYINNFIPLADKQNESSYVLEEKSQNALRDWISLPHQIPKDKEINSSLEKKYIY</sequence>